<accession>A0A9D4K5V8</accession>
<dbReference type="EMBL" id="JAIWYP010000004">
    <property type="protein sequence ID" value="KAH3833647.1"/>
    <property type="molecule type" value="Genomic_DNA"/>
</dbReference>
<reference evidence="1" key="2">
    <citation type="submission" date="2020-11" db="EMBL/GenBank/DDBJ databases">
        <authorList>
            <person name="McCartney M.A."/>
            <person name="Auch B."/>
            <person name="Kono T."/>
            <person name="Mallez S."/>
            <person name="Becker A."/>
            <person name="Gohl D.M."/>
            <person name="Silverstein K.A.T."/>
            <person name="Koren S."/>
            <person name="Bechman K.B."/>
            <person name="Herman A."/>
            <person name="Abrahante J.E."/>
            <person name="Garbe J."/>
        </authorList>
    </citation>
    <scope>NUCLEOTIDE SEQUENCE</scope>
    <source>
        <strain evidence="1">Duluth1</strain>
        <tissue evidence="1">Whole animal</tissue>
    </source>
</reference>
<sequence>MIVNQVSTIYNAGPNLYELLHRAPVGVAKGVSPEQILIFRNEDYTVDKKGTLTNIFRFLDVGECSSVIHTGAKH</sequence>
<dbReference type="AlphaFoldDB" id="A0A9D4K5V8"/>
<protein>
    <submittedName>
        <fullName evidence="1">Uncharacterized protein</fullName>
    </submittedName>
</protein>
<evidence type="ECO:0000313" key="2">
    <source>
        <dbReference type="Proteomes" id="UP000828390"/>
    </source>
</evidence>
<reference evidence="1" key="1">
    <citation type="journal article" date="2019" name="bioRxiv">
        <title>The Genome of the Zebra Mussel, Dreissena polymorpha: A Resource for Invasive Species Research.</title>
        <authorList>
            <person name="McCartney M.A."/>
            <person name="Auch B."/>
            <person name="Kono T."/>
            <person name="Mallez S."/>
            <person name="Zhang Y."/>
            <person name="Obille A."/>
            <person name="Becker A."/>
            <person name="Abrahante J.E."/>
            <person name="Garbe J."/>
            <person name="Badalamenti J.P."/>
            <person name="Herman A."/>
            <person name="Mangelson H."/>
            <person name="Liachko I."/>
            <person name="Sullivan S."/>
            <person name="Sone E.D."/>
            <person name="Koren S."/>
            <person name="Silverstein K.A.T."/>
            <person name="Beckman K.B."/>
            <person name="Gohl D.M."/>
        </authorList>
    </citation>
    <scope>NUCLEOTIDE SEQUENCE</scope>
    <source>
        <strain evidence="1">Duluth1</strain>
        <tissue evidence="1">Whole animal</tissue>
    </source>
</reference>
<gene>
    <name evidence="1" type="ORF">DPMN_106960</name>
</gene>
<name>A0A9D4K5V8_DREPO</name>
<keyword evidence="2" id="KW-1185">Reference proteome</keyword>
<evidence type="ECO:0000313" key="1">
    <source>
        <dbReference type="EMBL" id="KAH3833647.1"/>
    </source>
</evidence>
<comment type="caution">
    <text evidence="1">The sequence shown here is derived from an EMBL/GenBank/DDBJ whole genome shotgun (WGS) entry which is preliminary data.</text>
</comment>
<organism evidence="1 2">
    <name type="scientific">Dreissena polymorpha</name>
    <name type="common">Zebra mussel</name>
    <name type="synonym">Mytilus polymorpha</name>
    <dbReference type="NCBI Taxonomy" id="45954"/>
    <lineage>
        <taxon>Eukaryota</taxon>
        <taxon>Metazoa</taxon>
        <taxon>Spiralia</taxon>
        <taxon>Lophotrochozoa</taxon>
        <taxon>Mollusca</taxon>
        <taxon>Bivalvia</taxon>
        <taxon>Autobranchia</taxon>
        <taxon>Heteroconchia</taxon>
        <taxon>Euheterodonta</taxon>
        <taxon>Imparidentia</taxon>
        <taxon>Neoheterodontei</taxon>
        <taxon>Myida</taxon>
        <taxon>Dreissenoidea</taxon>
        <taxon>Dreissenidae</taxon>
        <taxon>Dreissena</taxon>
    </lineage>
</organism>
<dbReference type="Proteomes" id="UP000828390">
    <property type="component" value="Unassembled WGS sequence"/>
</dbReference>
<proteinExistence type="predicted"/>